<evidence type="ECO:0000256" key="3">
    <source>
        <dbReference type="ARBA" id="ARBA00022692"/>
    </source>
</evidence>
<feature type="transmembrane region" description="Helical" evidence="7">
    <location>
        <begin position="143"/>
        <end position="160"/>
    </location>
</feature>
<dbReference type="GO" id="GO:0042773">
    <property type="term" value="P:ATP synthesis coupled electron transport"/>
    <property type="evidence" value="ECO:0007669"/>
    <property type="project" value="InterPro"/>
</dbReference>
<evidence type="ECO:0000256" key="2">
    <source>
        <dbReference type="ARBA" id="ARBA00009025"/>
    </source>
</evidence>
<keyword evidence="4 7" id="KW-1133">Transmembrane helix</keyword>
<dbReference type="GO" id="GO:0048039">
    <property type="term" value="F:ubiquinone binding"/>
    <property type="evidence" value="ECO:0007669"/>
    <property type="project" value="TreeGrafter"/>
</dbReference>
<feature type="transmembrane region" description="Helical" evidence="7">
    <location>
        <begin position="418"/>
        <end position="438"/>
    </location>
</feature>
<dbReference type="PANTHER" id="PTHR43507">
    <property type="entry name" value="NADH-UBIQUINONE OXIDOREDUCTASE CHAIN 4"/>
    <property type="match status" value="1"/>
</dbReference>
<gene>
    <name evidence="9" type="ORF">METZ01_LOCUS77961</name>
</gene>
<evidence type="ECO:0000256" key="6">
    <source>
        <dbReference type="SAM" id="MobiDB-lite"/>
    </source>
</evidence>
<evidence type="ECO:0000256" key="1">
    <source>
        <dbReference type="ARBA" id="ARBA00004141"/>
    </source>
</evidence>
<feature type="transmembrane region" description="Helical" evidence="7">
    <location>
        <begin position="6"/>
        <end position="27"/>
    </location>
</feature>
<protein>
    <recommendedName>
        <fullName evidence="8">NADH:quinone oxidoreductase/Mrp antiporter transmembrane domain-containing protein</fullName>
    </recommendedName>
</protein>
<dbReference type="PRINTS" id="PR01437">
    <property type="entry name" value="NUOXDRDTASE4"/>
</dbReference>
<dbReference type="EMBL" id="UINC01006040">
    <property type="protein sequence ID" value="SVA25107.1"/>
    <property type="molecule type" value="Genomic_DNA"/>
</dbReference>
<feature type="transmembrane region" description="Helical" evidence="7">
    <location>
        <begin position="343"/>
        <end position="361"/>
    </location>
</feature>
<evidence type="ECO:0000256" key="7">
    <source>
        <dbReference type="SAM" id="Phobius"/>
    </source>
</evidence>
<feature type="transmembrane region" description="Helical" evidence="7">
    <location>
        <begin position="381"/>
        <end position="403"/>
    </location>
</feature>
<feature type="transmembrane region" description="Helical" evidence="7">
    <location>
        <begin position="92"/>
        <end position="112"/>
    </location>
</feature>
<feature type="transmembrane region" description="Helical" evidence="7">
    <location>
        <begin position="312"/>
        <end position="331"/>
    </location>
</feature>
<name>A0A381UCL6_9ZZZZ</name>
<dbReference type="GO" id="GO:0016020">
    <property type="term" value="C:membrane"/>
    <property type="evidence" value="ECO:0007669"/>
    <property type="project" value="UniProtKB-SubCell"/>
</dbReference>
<evidence type="ECO:0000313" key="9">
    <source>
        <dbReference type="EMBL" id="SVA25107.1"/>
    </source>
</evidence>
<sequence length="560" mass="62092">MNMNNAAEFPLLSLILLVPLVGAIILLFVDRRRDDTIRWIANIVASLGFLVSLPLWFWYDSANPDWQFVERAPWIPSIGAEYFLGVDGFSSLLVLLTTLMGMIAILSSWTAITERVKEYYIFLLVLQTGMIGAFITLDFLLFFLFWEVMLVPMYFLIGIWGSDNRLYSAIKFFLYTLVGSVVMLLGILAVYFYQYSVTGVYTFDVTQFHELNMPVDLQWWVFLAFFLGFAVKVPMFPFHTWLPDAHTDAPTAGSVILAAVLLKMGTYGFIRFSLPILPDATVSFVPLIAGLSIVGIIYGALVALSQSDWKRLVAYSSVSHMGLVMLGMFALTPVGITGSIIQQINHGISTGALFLIVGIVYERRHTREISEYGGLSKTMPVYAAVFLIMTMSSIGLPTLNGFIGEILILQGIFVVSKWWAAVAATGIVLGAAYMLWLYQRTMFGTIDNPKNEGLADLNVRELATFVPLIILAVWIGLYPAPFLRRLETSVERVMTRVNADYAPQNVMAVCQDDPSHAEVRLAKESERVDGVVAEACPDDKLTSEPSNGSMLRGSALAGGN</sequence>
<keyword evidence="3 7" id="KW-0812">Transmembrane</keyword>
<dbReference type="InterPro" id="IPR003918">
    <property type="entry name" value="NADH_UbQ_OxRdtase"/>
</dbReference>
<accession>A0A381UCL6</accession>
<dbReference type="NCBIfam" id="NF004499">
    <property type="entry name" value="PRK05846.1-3"/>
    <property type="match status" value="1"/>
</dbReference>
<evidence type="ECO:0000256" key="4">
    <source>
        <dbReference type="ARBA" id="ARBA00022989"/>
    </source>
</evidence>
<dbReference type="Pfam" id="PF00361">
    <property type="entry name" value="Proton_antipo_M"/>
    <property type="match status" value="1"/>
</dbReference>
<dbReference type="PANTHER" id="PTHR43507:SF1">
    <property type="entry name" value="NADH-UBIQUINONE OXIDOREDUCTASE CHAIN 4"/>
    <property type="match status" value="1"/>
</dbReference>
<dbReference type="GO" id="GO:0008137">
    <property type="term" value="F:NADH dehydrogenase (ubiquinone) activity"/>
    <property type="evidence" value="ECO:0007669"/>
    <property type="project" value="InterPro"/>
</dbReference>
<feature type="transmembrane region" description="Helical" evidence="7">
    <location>
        <begin position="282"/>
        <end position="305"/>
    </location>
</feature>
<comment type="subcellular location">
    <subcellularLocation>
        <location evidence="1">Membrane</location>
        <topology evidence="1">Multi-pass membrane protein</topology>
    </subcellularLocation>
</comment>
<keyword evidence="5 7" id="KW-0472">Membrane</keyword>
<dbReference type="GO" id="GO:0003954">
    <property type="term" value="F:NADH dehydrogenase activity"/>
    <property type="evidence" value="ECO:0007669"/>
    <property type="project" value="TreeGrafter"/>
</dbReference>
<dbReference type="InterPro" id="IPR001750">
    <property type="entry name" value="ND/Mrp_TM"/>
</dbReference>
<feature type="transmembrane region" description="Helical" evidence="7">
    <location>
        <begin position="39"/>
        <end position="59"/>
    </location>
</feature>
<evidence type="ECO:0000256" key="5">
    <source>
        <dbReference type="ARBA" id="ARBA00023136"/>
    </source>
</evidence>
<dbReference type="InterPro" id="IPR010227">
    <property type="entry name" value="NADH_Q_OxRdtase_chainM/4"/>
</dbReference>
<feature type="transmembrane region" description="Helical" evidence="7">
    <location>
        <begin position="119"/>
        <end position="137"/>
    </location>
</feature>
<feature type="transmembrane region" description="Helical" evidence="7">
    <location>
        <begin position="172"/>
        <end position="193"/>
    </location>
</feature>
<feature type="domain" description="NADH:quinone oxidoreductase/Mrp antiporter transmembrane" evidence="8">
    <location>
        <begin position="138"/>
        <end position="429"/>
    </location>
</feature>
<comment type="similarity">
    <text evidence="2">Belongs to the complex I subunit 4 family.</text>
</comment>
<feature type="transmembrane region" description="Helical" evidence="7">
    <location>
        <begin position="459"/>
        <end position="480"/>
    </location>
</feature>
<feature type="transmembrane region" description="Helical" evidence="7">
    <location>
        <begin position="217"/>
        <end position="238"/>
    </location>
</feature>
<reference evidence="9" key="1">
    <citation type="submission" date="2018-05" db="EMBL/GenBank/DDBJ databases">
        <authorList>
            <person name="Lanie J.A."/>
            <person name="Ng W.-L."/>
            <person name="Kazmierczak K.M."/>
            <person name="Andrzejewski T.M."/>
            <person name="Davidsen T.M."/>
            <person name="Wayne K.J."/>
            <person name="Tettelin H."/>
            <person name="Glass J.I."/>
            <person name="Rusch D."/>
            <person name="Podicherti R."/>
            <person name="Tsui H.-C.T."/>
            <person name="Winkler M.E."/>
        </authorList>
    </citation>
    <scope>NUCLEOTIDE SEQUENCE</scope>
</reference>
<proteinExistence type="inferred from homology"/>
<dbReference type="GO" id="GO:0015990">
    <property type="term" value="P:electron transport coupled proton transport"/>
    <property type="evidence" value="ECO:0007669"/>
    <property type="project" value="TreeGrafter"/>
</dbReference>
<organism evidence="9">
    <name type="scientific">marine metagenome</name>
    <dbReference type="NCBI Taxonomy" id="408172"/>
    <lineage>
        <taxon>unclassified sequences</taxon>
        <taxon>metagenomes</taxon>
        <taxon>ecological metagenomes</taxon>
    </lineage>
</organism>
<evidence type="ECO:0000259" key="8">
    <source>
        <dbReference type="Pfam" id="PF00361"/>
    </source>
</evidence>
<feature type="transmembrane region" description="Helical" evidence="7">
    <location>
        <begin position="250"/>
        <end position="270"/>
    </location>
</feature>
<dbReference type="NCBIfam" id="TIGR01972">
    <property type="entry name" value="NDH_I_M"/>
    <property type="match status" value="1"/>
</dbReference>
<feature type="region of interest" description="Disordered" evidence="6">
    <location>
        <begin position="537"/>
        <end position="560"/>
    </location>
</feature>
<dbReference type="AlphaFoldDB" id="A0A381UCL6"/>